<dbReference type="EMBL" id="MT141474">
    <property type="protein sequence ID" value="QJA62536.1"/>
    <property type="molecule type" value="Genomic_DNA"/>
</dbReference>
<accession>A0A6M3IY41</accession>
<sequence>MATKSLRVQLSRGIVANQGKENVGSDPVVAEMRNVRVNDKGHVVRRGGSSRPLVSASELNSLPLATIRAYEALPILTDPTATNQYRHFFAYELSTTALKRWDESSAWSEVQVQFSDTDQSFRPYNRDYLHPAMAYGFGRLFVGTSNANNKLAWIDLRNNSTPSAYVLGGNTNPPTAPTLAANNTETANDLTASTHYGFTYTLYNSTYKIETRPATVATQLTTSSNKTVAVTMTRDTDSQWDQFRIYRNSTGQTTAALATSATKSRVGTVTHTPGSGTVAVNVTGTTYNGNVAYTLGAAQDTSTHYPFGGTTNAPASFLAIYNQMLFGLARPRIIWHSRITASAAYPSAFPLLNFFEVGEGDDEVTGLMPLPNGRQLAIFTSRFIQLVQGTSRSNIDKSTVIRTIGCPFPRTIATVQDQIFFLGTDLQVWATDGQNTRPVSRRVNDYLDHIETAWKWIPAAGSYKNQYFLSFPNGTAIATSSANTTVAAGTTSVFSGSPVNKKITDGTAWDLSAVKKGMWAQVQGTPENNAVITSVNDGTDVIEAEDWRNAAPSSGDVIEVIANNRTLVYNRTDDVWYMDTAPAANSFAAWTGNKDQNQFFVGLASAGYVDQYLTTDSTDTGSVAITAYLKTGEIFFGRVVDLVGCRVFMTTPSALQIQVYINGSTTDALSSMTPYTPEESTGYFYGFTACTGHTFEVVITNSDGTALNEIQAVLLEYQEV</sequence>
<gene>
    <name evidence="1" type="ORF">MM415B00764_0002</name>
</gene>
<evidence type="ECO:0000313" key="1">
    <source>
        <dbReference type="EMBL" id="QJA62536.1"/>
    </source>
</evidence>
<reference evidence="1" key="1">
    <citation type="submission" date="2020-03" db="EMBL/GenBank/DDBJ databases">
        <title>The deep terrestrial virosphere.</title>
        <authorList>
            <person name="Holmfeldt K."/>
            <person name="Nilsson E."/>
            <person name="Simone D."/>
            <person name="Lopez-Fernandez M."/>
            <person name="Wu X."/>
            <person name="de Brujin I."/>
            <person name="Lundin D."/>
            <person name="Andersson A."/>
            <person name="Bertilsson S."/>
            <person name="Dopson M."/>
        </authorList>
    </citation>
    <scope>NUCLEOTIDE SEQUENCE</scope>
    <source>
        <strain evidence="1">MM415B00764</strain>
    </source>
</reference>
<organism evidence="1">
    <name type="scientific">viral metagenome</name>
    <dbReference type="NCBI Taxonomy" id="1070528"/>
    <lineage>
        <taxon>unclassified sequences</taxon>
        <taxon>metagenomes</taxon>
        <taxon>organismal metagenomes</taxon>
    </lineage>
</organism>
<name>A0A6M3IY41_9ZZZZ</name>
<proteinExistence type="predicted"/>
<protein>
    <submittedName>
        <fullName evidence="1">Uncharacterized protein</fullName>
    </submittedName>
</protein>
<dbReference type="AlphaFoldDB" id="A0A6M3IY41"/>